<dbReference type="SMART" id="SM00408">
    <property type="entry name" value="IGc2"/>
    <property type="match status" value="2"/>
</dbReference>
<evidence type="ECO:0000313" key="7">
    <source>
        <dbReference type="Proteomes" id="UP000694393"/>
    </source>
</evidence>
<dbReference type="Gene3D" id="2.60.40.10">
    <property type="entry name" value="Immunoglobulins"/>
    <property type="match status" value="2"/>
</dbReference>
<dbReference type="Proteomes" id="UP000694393">
    <property type="component" value="Unplaced"/>
</dbReference>
<dbReference type="Ensembl" id="ENSPCET00000025025.1">
    <property type="protein sequence ID" value="ENSPCEP00000024215.1"/>
    <property type="gene ID" value="ENSPCEG00000018313.1"/>
</dbReference>
<evidence type="ECO:0000256" key="1">
    <source>
        <dbReference type="ARBA" id="ARBA00022729"/>
    </source>
</evidence>
<feature type="compositionally biased region" description="Polar residues" evidence="4">
    <location>
        <begin position="1"/>
        <end position="19"/>
    </location>
</feature>
<feature type="region of interest" description="Disordered" evidence="4">
    <location>
        <begin position="1"/>
        <end position="23"/>
    </location>
</feature>
<dbReference type="GO" id="GO:0002764">
    <property type="term" value="P:immune response-regulating signaling pathway"/>
    <property type="evidence" value="ECO:0007669"/>
    <property type="project" value="TreeGrafter"/>
</dbReference>
<sequence>MGAGVNSSSPAPNGKTKGSTAADLIPYGHRPSGWMPAIQCRSLLQVRETHYPKPSIWLSPSVGVGLGGAVTFRCRGRHQNMRFLLYKAGNPAALQDVEPAGNTAKFAIHSAGREDAGSYSCRYRTKVDPPVWSEPSDPVELGVAGEGCPCSHPHTSEVGRGGAVTIHCRAAHHNVSFLLYKAGNPNMLQGAEPAWDMAEFPLRNVSQRDGGSYSCQYGTKANPPVWSELSDPVELTVVGEGRPHSQPHAQPDLQGTLRARLCRAGGLSPGATAPALWMHTGVRVQGLSCQHCPPAHECNPWQAM</sequence>
<dbReference type="InterPro" id="IPR003599">
    <property type="entry name" value="Ig_sub"/>
</dbReference>
<protein>
    <recommendedName>
        <fullName evidence="5">Ig-like domain-containing protein</fullName>
    </recommendedName>
</protein>
<keyword evidence="2" id="KW-1015">Disulfide bond</keyword>
<name>A0A8C8SV69_9SAUR</name>
<evidence type="ECO:0000256" key="2">
    <source>
        <dbReference type="ARBA" id="ARBA00023157"/>
    </source>
</evidence>
<evidence type="ECO:0000313" key="6">
    <source>
        <dbReference type="Ensembl" id="ENSPCEP00000024215.1"/>
    </source>
</evidence>
<dbReference type="InterPro" id="IPR007110">
    <property type="entry name" value="Ig-like_dom"/>
</dbReference>
<evidence type="ECO:0000259" key="5">
    <source>
        <dbReference type="PROSITE" id="PS50835"/>
    </source>
</evidence>
<dbReference type="SMART" id="SM00409">
    <property type="entry name" value="IG"/>
    <property type="match status" value="2"/>
</dbReference>
<evidence type="ECO:0000256" key="4">
    <source>
        <dbReference type="SAM" id="MobiDB-lite"/>
    </source>
</evidence>
<dbReference type="InterPro" id="IPR013783">
    <property type="entry name" value="Ig-like_fold"/>
</dbReference>
<keyword evidence="1" id="KW-0732">Signal</keyword>
<evidence type="ECO:0000256" key="3">
    <source>
        <dbReference type="ARBA" id="ARBA00023319"/>
    </source>
</evidence>
<dbReference type="Pfam" id="PF13895">
    <property type="entry name" value="Ig_2"/>
    <property type="match status" value="2"/>
</dbReference>
<dbReference type="PANTHER" id="PTHR11738">
    <property type="entry name" value="MHC CLASS I NK CELL RECEPTOR"/>
    <property type="match status" value="1"/>
</dbReference>
<keyword evidence="7" id="KW-1185">Reference proteome</keyword>
<dbReference type="PANTHER" id="PTHR11738:SF186">
    <property type="entry name" value="OSTEOCLAST-ASSOCIATED IMMUNOGLOBULIN-LIKE RECEPTOR"/>
    <property type="match status" value="1"/>
</dbReference>
<dbReference type="SUPFAM" id="SSF48726">
    <property type="entry name" value="Immunoglobulin"/>
    <property type="match status" value="2"/>
</dbReference>
<reference evidence="6" key="2">
    <citation type="submission" date="2025-09" db="UniProtKB">
        <authorList>
            <consortium name="Ensembl"/>
        </authorList>
    </citation>
    <scope>IDENTIFICATION</scope>
</reference>
<dbReference type="InterPro" id="IPR036179">
    <property type="entry name" value="Ig-like_dom_sf"/>
</dbReference>
<organism evidence="6 7">
    <name type="scientific">Pelusios castaneus</name>
    <name type="common">West African mud turtle</name>
    <dbReference type="NCBI Taxonomy" id="367368"/>
    <lineage>
        <taxon>Eukaryota</taxon>
        <taxon>Metazoa</taxon>
        <taxon>Chordata</taxon>
        <taxon>Craniata</taxon>
        <taxon>Vertebrata</taxon>
        <taxon>Euteleostomi</taxon>
        <taxon>Archelosauria</taxon>
        <taxon>Testudinata</taxon>
        <taxon>Testudines</taxon>
        <taxon>Pleurodira</taxon>
        <taxon>Pelomedusidae</taxon>
        <taxon>Pelusios</taxon>
    </lineage>
</organism>
<keyword evidence="3" id="KW-0393">Immunoglobulin domain</keyword>
<feature type="domain" description="Ig-like" evidence="5">
    <location>
        <begin position="54"/>
        <end position="122"/>
    </location>
</feature>
<accession>A0A8C8SV69</accession>
<dbReference type="InterPro" id="IPR003598">
    <property type="entry name" value="Ig_sub2"/>
</dbReference>
<reference evidence="6" key="1">
    <citation type="submission" date="2025-08" db="UniProtKB">
        <authorList>
            <consortium name="Ensembl"/>
        </authorList>
    </citation>
    <scope>IDENTIFICATION</scope>
</reference>
<proteinExistence type="predicted"/>
<dbReference type="InterPro" id="IPR050412">
    <property type="entry name" value="Ig-like_Receptors_ImmuneReg"/>
</dbReference>
<dbReference type="AlphaFoldDB" id="A0A8C8SV69"/>
<dbReference type="FunFam" id="2.60.40.10:FF:000049">
    <property type="entry name" value="Leukocyte immunoglobulin-like receptor subfamily B member 1"/>
    <property type="match status" value="2"/>
</dbReference>
<dbReference type="PROSITE" id="PS50835">
    <property type="entry name" value="IG_LIKE"/>
    <property type="match status" value="1"/>
</dbReference>